<dbReference type="HOGENOM" id="CLU_030168_2_1_4"/>
<evidence type="ECO:0000256" key="1">
    <source>
        <dbReference type="SAM" id="MobiDB-lite"/>
    </source>
</evidence>
<dbReference type="InterPro" id="IPR052177">
    <property type="entry name" value="Divisome_Glycosyl_Hydrolase"/>
</dbReference>
<evidence type="ECO:0000313" key="3">
    <source>
        <dbReference type="EMBL" id="EET03431.1"/>
    </source>
</evidence>
<proteinExistence type="predicted"/>
<accession>A0A0E1VTX1</accession>
<dbReference type="Gene3D" id="3.20.20.80">
    <property type="entry name" value="Glycosidases"/>
    <property type="match status" value="1"/>
</dbReference>
<reference evidence="3" key="1">
    <citation type="submission" date="2009-05" db="EMBL/GenBank/DDBJ databases">
        <authorList>
            <person name="Harkins D.M."/>
            <person name="DeShazer D."/>
            <person name="Woods D.E."/>
            <person name="Brinkac L.M."/>
            <person name="Brown K.A."/>
            <person name="Hung G.C."/>
            <person name="Tuanyok A."/>
            <person name="Zhang B."/>
            <person name="Nierman W.C."/>
        </authorList>
    </citation>
    <scope>NUCLEOTIDE SEQUENCE [LARGE SCALE GENOMIC DNA]</scope>
    <source>
        <strain evidence="3">1710a</strain>
    </source>
</reference>
<dbReference type="InterPro" id="IPR025275">
    <property type="entry name" value="DUF4015"/>
</dbReference>
<evidence type="ECO:0000259" key="2">
    <source>
        <dbReference type="Pfam" id="PF13200"/>
    </source>
</evidence>
<name>A0A0E1VTX1_BURPE</name>
<dbReference type="PANTHER" id="PTHR43405:SF1">
    <property type="entry name" value="GLYCOSYL HYDROLASE DIGH"/>
    <property type="match status" value="1"/>
</dbReference>
<dbReference type="InterPro" id="IPR017853">
    <property type="entry name" value="GH"/>
</dbReference>
<feature type="compositionally biased region" description="Basic residues" evidence="1">
    <location>
        <begin position="9"/>
        <end position="20"/>
    </location>
</feature>
<dbReference type="SUPFAM" id="SSF51445">
    <property type="entry name" value="(Trans)glycosidases"/>
    <property type="match status" value="1"/>
</dbReference>
<organism evidence="3">
    <name type="scientific">Burkholderia pseudomallei 1710a</name>
    <dbReference type="NCBI Taxonomy" id="320371"/>
    <lineage>
        <taxon>Bacteria</taxon>
        <taxon>Pseudomonadati</taxon>
        <taxon>Pseudomonadota</taxon>
        <taxon>Betaproteobacteria</taxon>
        <taxon>Burkholderiales</taxon>
        <taxon>Burkholderiaceae</taxon>
        <taxon>Burkholderia</taxon>
        <taxon>pseudomallei group</taxon>
    </lineage>
</organism>
<dbReference type="AlphaFoldDB" id="A0A0E1VTX1"/>
<feature type="region of interest" description="Disordered" evidence="1">
    <location>
        <begin position="1"/>
        <end position="21"/>
    </location>
</feature>
<protein>
    <recommendedName>
        <fullName evidence="2">DUF4015 domain-containing protein</fullName>
    </recommendedName>
</protein>
<sequence>MSTIDGRPRTRRARGVPPKRRHEDKCIPVVLAWTLGERVDVRPDSGIDLDIDLEIDSDIDSHAHTRGAIAMSAIDGRPRMPRAHRVPPKRRCEDKCMPAVLAWLPGRPARLRDRRCACNEPYPSALGRSPRGGRAFDGCRRDARECVRRPAHGERSMTNPFAQWSRASACALAIVCFAPSGAAFAAQATADVPTAGASIASAASTPAPGTPTSAAAAARSFVTSPAAIHGAVVDARTGKPIPAAIVTIGGRPLRADDRGAFSADAAAADIAVRAPGYLATRARAEAGRPVTVALAPFRPKAVYLSVFGITSKTLREAAVDLKGATAINALVVDMKGDRGITPYPSAARRASGAAARTPNAPVVRDFAALVADLHRRGLYLIARIVVFKDDPLAAAHPEWTVRDADGNIWRDREKLRWIDPSLRETWAHNLDVAEEAAKLGFDEIQFDYVRFPDARELRFSVPNTRANRTAAIAGFLRAARERLAPYNVFVAADIFGYVCWNEDDTAIGQQIETLGGPLDYISPMLYPSGFTWGLPGCTQPTADPGQIVRRSLVEARSRTGLPGVRFRPWLQAFRDYAFDRRDFAAAEIRAQVDAAEAADTDGWMLWNARNRYDPRQLPK</sequence>
<dbReference type="EMBL" id="CM000833">
    <property type="protein sequence ID" value="EET03431.1"/>
    <property type="molecule type" value="Genomic_DNA"/>
</dbReference>
<dbReference type="Pfam" id="PF13200">
    <property type="entry name" value="DUF4015"/>
    <property type="match status" value="1"/>
</dbReference>
<feature type="domain" description="DUF4015" evidence="2">
    <location>
        <begin position="301"/>
        <end position="612"/>
    </location>
</feature>
<dbReference type="Proteomes" id="UP000001812">
    <property type="component" value="Chromosome II"/>
</dbReference>
<gene>
    <name evidence="3" type="ORF">BURPS1710A_A2413</name>
</gene>
<dbReference type="PANTHER" id="PTHR43405">
    <property type="entry name" value="GLYCOSYL HYDROLASE DIGH"/>
    <property type="match status" value="1"/>
</dbReference>